<name>A0A369P0R4_9ACTN</name>
<dbReference type="Gene3D" id="3.90.420.10">
    <property type="entry name" value="Oxidoreductase, molybdopterin-binding domain"/>
    <property type="match status" value="1"/>
</dbReference>
<sequence>MREQATRTGRRSRKGIACAAVLACVLGAGCLAWGCTPAAAPSDGADKAADSTTTTEPAPATSDGYSDQLASISGFPTEGRFVDGVTALPGFYKNSEKNAANAEANEPLRYTDRNGFTVQPVPSDDRAFNITYLNAENRGCTSCHTLESAIMSLPTYHRLIFFGYPTEQTFANCIACHSKTYQGTNYLGEAIHNTHMTNAMFTSQGGTCFSCHYNDVETQTLGRWDDYKYNLYHGITDVAAEEVQVTTSYDQTTITPAENRFFKTVKDEPSEWLVDDTQVDPSIYENWTVSIDGDCDNPVTMTLPEMEEQFGTVKQVMKMDCTINGVGQATIMQSEVEGIPLSKVIEFAKPKASANIVSPIGSDGYDYAQMPIDWVVGNNAILVTKMDGETLPNTQGYPCMVWVYDTSGGNFVKRISNLTFMTQPEDAAMSQVYLGEFADDCTGEVYSKPNSGVLNYPTNVVLTGDEAKPVHLEGFADAWNEPIKKLEFSFDHGATWTTLDTPNNDSKYWTYWRMDFTPPEAGTYLMDIRTTSIAPDGSDHVSQYDTQFMFTVE</sequence>
<evidence type="ECO:0000259" key="3">
    <source>
        <dbReference type="Pfam" id="PF00174"/>
    </source>
</evidence>
<gene>
    <name evidence="4" type="ORF">C1850_07210</name>
</gene>
<dbReference type="EMBL" id="PPUT01000017">
    <property type="protein sequence ID" value="RDC43858.1"/>
    <property type="molecule type" value="Genomic_DNA"/>
</dbReference>
<protein>
    <submittedName>
        <fullName evidence="4">Molybdopterin-binding protein</fullName>
    </submittedName>
</protein>
<feature type="compositionally biased region" description="Low complexity" evidence="1">
    <location>
        <begin position="50"/>
        <end position="63"/>
    </location>
</feature>
<keyword evidence="2" id="KW-0732">Signal</keyword>
<dbReference type="Gene3D" id="2.60.40.650">
    <property type="match status" value="1"/>
</dbReference>
<evidence type="ECO:0000256" key="1">
    <source>
        <dbReference type="SAM" id="MobiDB-lite"/>
    </source>
</evidence>
<feature type="chain" id="PRO_5039084227" evidence="2">
    <location>
        <begin position="35"/>
        <end position="553"/>
    </location>
</feature>
<evidence type="ECO:0000313" key="5">
    <source>
        <dbReference type="Proteomes" id="UP000253805"/>
    </source>
</evidence>
<dbReference type="AlphaFoldDB" id="A0A369P0R4"/>
<dbReference type="Pfam" id="PF00174">
    <property type="entry name" value="Oxidored_molyb"/>
    <property type="match status" value="1"/>
</dbReference>
<dbReference type="InterPro" id="IPR036280">
    <property type="entry name" value="Multihaem_cyt_sf"/>
</dbReference>
<accession>A0A369P0R4</accession>
<dbReference type="SUPFAM" id="SSF56524">
    <property type="entry name" value="Oxidoreductase molybdopterin-binding domain"/>
    <property type="match status" value="1"/>
</dbReference>
<dbReference type="PROSITE" id="PS51257">
    <property type="entry name" value="PROKAR_LIPOPROTEIN"/>
    <property type="match status" value="1"/>
</dbReference>
<dbReference type="InterPro" id="IPR036374">
    <property type="entry name" value="OxRdtase_Mopterin-bd_sf"/>
</dbReference>
<dbReference type="RefSeq" id="WP_114549162.1">
    <property type="nucleotide sequence ID" value="NZ_PPUT01000017.1"/>
</dbReference>
<comment type="caution">
    <text evidence="4">The sequence shown here is derived from an EMBL/GenBank/DDBJ whole genome shotgun (WGS) entry which is preliminary data.</text>
</comment>
<evidence type="ECO:0000256" key="2">
    <source>
        <dbReference type="SAM" id="SignalP"/>
    </source>
</evidence>
<dbReference type="InterPro" id="IPR014756">
    <property type="entry name" value="Ig_E-set"/>
</dbReference>
<dbReference type="Proteomes" id="UP000253805">
    <property type="component" value="Unassembled WGS sequence"/>
</dbReference>
<feature type="domain" description="Oxidoreductase molybdopterin-binding" evidence="3">
    <location>
        <begin position="284"/>
        <end position="427"/>
    </location>
</feature>
<dbReference type="InterPro" id="IPR000572">
    <property type="entry name" value="OxRdtase_Mopterin-bd_dom"/>
</dbReference>
<organism evidence="4 5">
    <name type="scientific">Adlercreutzia equolifaciens subsp. celatus</name>
    <dbReference type="NCBI Taxonomy" id="394340"/>
    <lineage>
        <taxon>Bacteria</taxon>
        <taxon>Bacillati</taxon>
        <taxon>Actinomycetota</taxon>
        <taxon>Coriobacteriia</taxon>
        <taxon>Eggerthellales</taxon>
        <taxon>Eggerthellaceae</taxon>
        <taxon>Adlercreutzia</taxon>
    </lineage>
</organism>
<dbReference type="SUPFAM" id="SSF81296">
    <property type="entry name" value="E set domains"/>
    <property type="match status" value="1"/>
</dbReference>
<proteinExistence type="predicted"/>
<dbReference type="SUPFAM" id="SSF48695">
    <property type="entry name" value="Multiheme cytochromes"/>
    <property type="match status" value="1"/>
</dbReference>
<feature type="region of interest" description="Disordered" evidence="1">
    <location>
        <begin position="42"/>
        <end position="67"/>
    </location>
</feature>
<reference evidence="4 5" key="1">
    <citation type="journal article" date="2018" name="Elife">
        <title>Discovery and characterization of a prevalent human gut bacterial enzyme sufficient for the inactivation of a family of plant toxins.</title>
        <authorList>
            <person name="Koppel N."/>
            <person name="Bisanz J.E."/>
            <person name="Pandelia M.E."/>
            <person name="Turnbaugh P.J."/>
            <person name="Balskus E.P."/>
        </authorList>
    </citation>
    <scope>NUCLEOTIDE SEQUENCE [LARGE SCALE GENOMIC DNA]</scope>
    <source>
        <strain evidence="4 5">OB21 GAM 11</strain>
    </source>
</reference>
<feature type="signal peptide" evidence="2">
    <location>
        <begin position="1"/>
        <end position="34"/>
    </location>
</feature>
<evidence type="ECO:0000313" key="4">
    <source>
        <dbReference type="EMBL" id="RDC43858.1"/>
    </source>
</evidence>